<reference evidence="5" key="1">
    <citation type="submission" date="2020-01" db="EMBL/GenBank/DDBJ databases">
        <authorList>
            <person name="Mishra B."/>
        </authorList>
    </citation>
    <scope>NUCLEOTIDE SEQUENCE [LARGE SCALE GENOMIC DNA]</scope>
</reference>
<organism evidence="5 6">
    <name type="scientific">Microthlaspi erraticum</name>
    <dbReference type="NCBI Taxonomy" id="1685480"/>
    <lineage>
        <taxon>Eukaryota</taxon>
        <taxon>Viridiplantae</taxon>
        <taxon>Streptophyta</taxon>
        <taxon>Embryophyta</taxon>
        <taxon>Tracheophyta</taxon>
        <taxon>Spermatophyta</taxon>
        <taxon>Magnoliopsida</taxon>
        <taxon>eudicotyledons</taxon>
        <taxon>Gunneridae</taxon>
        <taxon>Pentapetalae</taxon>
        <taxon>rosids</taxon>
        <taxon>malvids</taxon>
        <taxon>Brassicales</taxon>
        <taxon>Brassicaceae</taxon>
        <taxon>Coluteocarpeae</taxon>
        <taxon>Microthlaspi</taxon>
    </lineage>
</organism>
<dbReference type="InterPro" id="IPR001077">
    <property type="entry name" value="COMT_C"/>
</dbReference>
<sequence>MERVYAAEPVCKFFLRNGDESGSFFSLFMLGQSDIVFKAWTHLKNVILEGRDGFSSAYGMKLFEYIALDEPHGNLFNRAMSESSIIIMKNVLEVYKGFGDVNILVNVGGGLGTVLGLVTSKYPHIQGINFDLPHALAAQAHPYHGTVFFD</sequence>
<keyword evidence="3" id="KW-0949">S-adenosyl-L-methionine</keyword>
<dbReference type="Pfam" id="PF00891">
    <property type="entry name" value="Methyltransf_2"/>
    <property type="match status" value="1"/>
</dbReference>
<evidence type="ECO:0000256" key="1">
    <source>
        <dbReference type="ARBA" id="ARBA00022603"/>
    </source>
</evidence>
<dbReference type="PANTHER" id="PTHR11746">
    <property type="entry name" value="O-METHYLTRANSFERASE"/>
    <property type="match status" value="1"/>
</dbReference>
<dbReference type="PROSITE" id="PS51683">
    <property type="entry name" value="SAM_OMT_II"/>
    <property type="match status" value="1"/>
</dbReference>
<dbReference type="InterPro" id="IPR016461">
    <property type="entry name" value="COMT-like"/>
</dbReference>
<name>A0A6D2HD73_9BRAS</name>
<dbReference type="Proteomes" id="UP000467841">
    <property type="component" value="Unassembled WGS sequence"/>
</dbReference>
<dbReference type="SUPFAM" id="SSF53335">
    <property type="entry name" value="S-adenosyl-L-methionine-dependent methyltransferases"/>
    <property type="match status" value="1"/>
</dbReference>
<dbReference type="GO" id="GO:0008171">
    <property type="term" value="F:O-methyltransferase activity"/>
    <property type="evidence" value="ECO:0007669"/>
    <property type="project" value="InterPro"/>
</dbReference>
<dbReference type="OrthoDB" id="1606438at2759"/>
<keyword evidence="1" id="KW-0489">Methyltransferase</keyword>
<evidence type="ECO:0000256" key="2">
    <source>
        <dbReference type="ARBA" id="ARBA00022679"/>
    </source>
</evidence>
<accession>A0A6D2HD73</accession>
<dbReference type="EMBL" id="CACVBM020000044">
    <property type="protein sequence ID" value="CAA7013414.1"/>
    <property type="molecule type" value="Genomic_DNA"/>
</dbReference>
<feature type="domain" description="O-methyltransferase C-terminal" evidence="4">
    <location>
        <begin position="40"/>
        <end position="138"/>
    </location>
</feature>
<dbReference type="GO" id="GO:0032259">
    <property type="term" value="P:methylation"/>
    <property type="evidence" value="ECO:0007669"/>
    <property type="project" value="UniProtKB-KW"/>
</dbReference>
<keyword evidence="6" id="KW-1185">Reference proteome</keyword>
<proteinExistence type="predicted"/>
<dbReference type="AlphaFoldDB" id="A0A6D2HD73"/>
<gene>
    <name evidence="5" type="ORF">MERR_LOCUS648</name>
</gene>
<evidence type="ECO:0000313" key="5">
    <source>
        <dbReference type="EMBL" id="CAA7013414.1"/>
    </source>
</evidence>
<keyword evidence="2" id="KW-0808">Transferase</keyword>
<dbReference type="InterPro" id="IPR029063">
    <property type="entry name" value="SAM-dependent_MTases_sf"/>
</dbReference>
<protein>
    <recommendedName>
        <fullName evidence="4">O-methyltransferase C-terminal domain-containing protein</fullName>
    </recommendedName>
</protein>
<dbReference type="Gene3D" id="3.40.50.150">
    <property type="entry name" value="Vaccinia Virus protein VP39"/>
    <property type="match status" value="1"/>
</dbReference>
<evidence type="ECO:0000313" key="6">
    <source>
        <dbReference type="Proteomes" id="UP000467841"/>
    </source>
</evidence>
<evidence type="ECO:0000259" key="4">
    <source>
        <dbReference type="Pfam" id="PF00891"/>
    </source>
</evidence>
<evidence type="ECO:0000256" key="3">
    <source>
        <dbReference type="ARBA" id="ARBA00022691"/>
    </source>
</evidence>
<comment type="caution">
    <text evidence="5">The sequence shown here is derived from an EMBL/GenBank/DDBJ whole genome shotgun (WGS) entry which is preliminary data.</text>
</comment>